<dbReference type="Pfam" id="PF22479">
    <property type="entry name" value="Pam3_gp18"/>
    <property type="match status" value="1"/>
</dbReference>
<protein>
    <recommendedName>
        <fullName evidence="1">Cyanophage baseplate Pam3 plug gp18 domain-containing protein</fullName>
    </recommendedName>
</protein>
<evidence type="ECO:0000313" key="2">
    <source>
        <dbReference type="EMBL" id="GAG17348.1"/>
    </source>
</evidence>
<dbReference type="AlphaFoldDB" id="X0VY27"/>
<reference evidence="2" key="1">
    <citation type="journal article" date="2014" name="Front. Microbiol.">
        <title>High frequency of phylogenetically diverse reductive dehalogenase-homologous genes in deep subseafloor sedimentary metagenomes.</title>
        <authorList>
            <person name="Kawai M."/>
            <person name="Futagami T."/>
            <person name="Toyoda A."/>
            <person name="Takaki Y."/>
            <person name="Nishi S."/>
            <person name="Hori S."/>
            <person name="Arai W."/>
            <person name="Tsubouchi T."/>
            <person name="Morono Y."/>
            <person name="Uchiyama I."/>
            <person name="Ito T."/>
            <person name="Fujiyama A."/>
            <person name="Inagaki F."/>
            <person name="Takami H."/>
        </authorList>
    </citation>
    <scope>NUCLEOTIDE SEQUENCE</scope>
    <source>
        <strain evidence="2">Expedition CK06-06</strain>
    </source>
</reference>
<name>X0VY27_9ZZZZ</name>
<sequence length="56" mass="6620">MEVIEIDKNLIPYRFKIKFSNGIFQLGIRYNDFADRIYIDLFTDTGEIIQDNSTLT</sequence>
<gene>
    <name evidence="2" type="ORF">S01H1_60023</name>
</gene>
<dbReference type="EMBL" id="BARS01039300">
    <property type="protein sequence ID" value="GAG17348.1"/>
    <property type="molecule type" value="Genomic_DNA"/>
</dbReference>
<feature type="domain" description="Cyanophage baseplate Pam3 plug gp18" evidence="1">
    <location>
        <begin position="1"/>
        <end position="51"/>
    </location>
</feature>
<feature type="non-terminal residue" evidence="2">
    <location>
        <position position="56"/>
    </location>
</feature>
<evidence type="ECO:0000259" key="1">
    <source>
        <dbReference type="Pfam" id="PF22479"/>
    </source>
</evidence>
<comment type="caution">
    <text evidence="2">The sequence shown here is derived from an EMBL/GenBank/DDBJ whole genome shotgun (WGS) entry which is preliminary data.</text>
</comment>
<organism evidence="2">
    <name type="scientific">marine sediment metagenome</name>
    <dbReference type="NCBI Taxonomy" id="412755"/>
    <lineage>
        <taxon>unclassified sequences</taxon>
        <taxon>metagenomes</taxon>
        <taxon>ecological metagenomes</taxon>
    </lineage>
</organism>
<proteinExistence type="predicted"/>
<accession>X0VY27</accession>
<dbReference type="InterPro" id="IPR054252">
    <property type="entry name" value="Pam3_gp18"/>
</dbReference>